<evidence type="ECO:0000256" key="1">
    <source>
        <dbReference type="SAM" id="MobiDB-lite"/>
    </source>
</evidence>
<feature type="compositionally biased region" description="Polar residues" evidence="1">
    <location>
        <begin position="1"/>
        <end position="14"/>
    </location>
</feature>
<feature type="transmembrane region" description="Helical" evidence="2">
    <location>
        <begin position="280"/>
        <end position="299"/>
    </location>
</feature>
<dbReference type="PANTHER" id="PTHR34391:SF1">
    <property type="entry name" value="UPF0658 GOLGI APPARATUS MEMBRANE PROTEIN C1952.10C-RELATED"/>
    <property type="match status" value="1"/>
</dbReference>
<evidence type="ECO:0000313" key="3">
    <source>
        <dbReference type="EMBL" id="KAG0010360.1"/>
    </source>
</evidence>
<feature type="transmembrane region" description="Helical" evidence="2">
    <location>
        <begin position="435"/>
        <end position="452"/>
    </location>
</feature>
<feature type="transmembrane region" description="Helical" evidence="2">
    <location>
        <begin position="246"/>
        <end position="268"/>
    </location>
</feature>
<reference evidence="3" key="1">
    <citation type="journal article" date="2020" name="Fungal Divers.">
        <title>Resolving the Mortierellaceae phylogeny through synthesis of multi-gene phylogenetics and phylogenomics.</title>
        <authorList>
            <person name="Vandepol N."/>
            <person name="Liber J."/>
            <person name="Desiro A."/>
            <person name="Na H."/>
            <person name="Kennedy M."/>
            <person name="Barry K."/>
            <person name="Grigoriev I.V."/>
            <person name="Miller A.N."/>
            <person name="O'Donnell K."/>
            <person name="Stajich J.E."/>
            <person name="Bonito G."/>
        </authorList>
    </citation>
    <scope>NUCLEOTIDE SEQUENCE</scope>
    <source>
        <strain evidence="3">NRRL 2769</strain>
    </source>
</reference>
<evidence type="ECO:0000313" key="4">
    <source>
        <dbReference type="Proteomes" id="UP000703661"/>
    </source>
</evidence>
<proteinExistence type="predicted"/>
<keyword evidence="4" id="KW-1185">Reference proteome</keyword>
<sequence length="528" mass="60359">MSGYNNPSQRQGSNAPALAPRPSQQQQRQFQQQFAQSTTSNNNDDNRYPTSSDINLVNMNNYNNNNNIGSKTSFEDLKTAFNTNQSYGAEDSLRLQLQHDTQQQQYQFNSQLSNQNQNRTPRIPPPASVVSPAHESDSESGEAKKQLPSYYYPAQPTSGSDNDGGGGHSNPLSTQIKGLFNFPCSSYGKGMILVIGIEALLVIIMQIILVGIYLKYLIETPMQPDEANGGRVYSPYLDPRNQSRSIVAYLIVFVFAQLFQLVFAWDAVRAQNTIEVIGMVLFNLCCFAYSIFEISQTYVALKDSMMNGYRFLTEPYDDLFRSLLPFLIVVVCVLGIGQFLIFWLAYQLFQEFGWKIYKKIGADPNIKKMYREYQVFLVLIKIDFFFFVGFSIQFIYLTLTNRSDPEYWITIFVLPITIIILWVAIYAVRHESRRWMSVFLFTMFCGIVYFVFKVCRMWIPSQKIQNYEGVKKFLTLFASLCLITILLTIVNTIICFRNFGKGLKPHLVNDGRDSANDAFSGGRQLEID</sequence>
<dbReference type="InterPro" id="IPR040410">
    <property type="entry name" value="UPF0658_Golgi"/>
</dbReference>
<feature type="compositionally biased region" description="Polar residues" evidence="1">
    <location>
        <begin position="38"/>
        <end position="52"/>
    </location>
</feature>
<evidence type="ECO:0000256" key="2">
    <source>
        <dbReference type="SAM" id="Phobius"/>
    </source>
</evidence>
<comment type="caution">
    <text evidence="3">The sequence shown here is derived from an EMBL/GenBank/DDBJ whole genome shotgun (WGS) entry which is preliminary data.</text>
</comment>
<protein>
    <submittedName>
        <fullName evidence="3">Uncharacterized protein</fullName>
    </submittedName>
</protein>
<keyword evidence="2" id="KW-0812">Transmembrane</keyword>
<gene>
    <name evidence="3" type="ORF">BGZ80_001549</name>
</gene>
<dbReference type="AlphaFoldDB" id="A0A9P6SXU4"/>
<name>A0A9P6SXU4_9FUNG</name>
<dbReference type="GO" id="GO:0005794">
    <property type="term" value="C:Golgi apparatus"/>
    <property type="evidence" value="ECO:0007669"/>
    <property type="project" value="TreeGrafter"/>
</dbReference>
<feature type="transmembrane region" description="Helical" evidence="2">
    <location>
        <begin position="408"/>
        <end position="428"/>
    </location>
</feature>
<feature type="transmembrane region" description="Helical" evidence="2">
    <location>
        <begin position="191"/>
        <end position="214"/>
    </location>
</feature>
<dbReference type="EMBL" id="JAAAID010001357">
    <property type="protein sequence ID" value="KAG0010360.1"/>
    <property type="molecule type" value="Genomic_DNA"/>
</dbReference>
<feature type="region of interest" description="Disordered" evidence="1">
    <location>
        <begin position="112"/>
        <end position="170"/>
    </location>
</feature>
<accession>A0A9P6SXU4</accession>
<dbReference type="Proteomes" id="UP000703661">
    <property type="component" value="Unassembled WGS sequence"/>
</dbReference>
<feature type="compositionally biased region" description="Low complexity" evidence="1">
    <location>
        <begin position="20"/>
        <end position="37"/>
    </location>
</feature>
<feature type="transmembrane region" description="Helical" evidence="2">
    <location>
        <begin position="319"/>
        <end position="349"/>
    </location>
</feature>
<feature type="compositionally biased region" description="Basic and acidic residues" evidence="1">
    <location>
        <begin position="134"/>
        <end position="145"/>
    </location>
</feature>
<feature type="transmembrane region" description="Helical" evidence="2">
    <location>
        <begin position="375"/>
        <end position="396"/>
    </location>
</feature>
<feature type="transmembrane region" description="Helical" evidence="2">
    <location>
        <begin position="472"/>
        <end position="496"/>
    </location>
</feature>
<dbReference type="OrthoDB" id="2448307at2759"/>
<keyword evidence="2" id="KW-1133">Transmembrane helix</keyword>
<organism evidence="3 4">
    <name type="scientific">Entomortierella chlamydospora</name>
    <dbReference type="NCBI Taxonomy" id="101097"/>
    <lineage>
        <taxon>Eukaryota</taxon>
        <taxon>Fungi</taxon>
        <taxon>Fungi incertae sedis</taxon>
        <taxon>Mucoromycota</taxon>
        <taxon>Mortierellomycotina</taxon>
        <taxon>Mortierellomycetes</taxon>
        <taxon>Mortierellales</taxon>
        <taxon>Mortierellaceae</taxon>
        <taxon>Entomortierella</taxon>
    </lineage>
</organism>
<feature type="region of interest" description="Disordered" evidence="1">
    <location>
        <begin position="1"/>
        <end position="52"/>
    </location>
</feature>
<keyword evidence="2" id="KW-0472">Membrane</keyword>
<dbReference type="PANTHER" id="PTHR34391">
    <property type="entry name" value="UPF0658 GOLGI APPARATUS MEMBRANE PROTEIN C1952.10C-RELATED"/>
    <property type="match status" value="1"/>
</dbReference>